<keyword evidence="1" id="KW-0472">Membrane</keyword>
<accession>K2G2M0</accession>
<gene>
    <name evidence="2" type="ORF">ACD_2C00174G0010</name>
</gene>
<reference evidence="2" key="1">
    <citation type="journal article" date="2012" name="Science">
        <title>Fermentation, hydrogen, and sulfur metabolism in multiple uncultivated bacterial phyla.</title>
        <authorList>
            <person name="Wrighton K.C."/>
            <person name="Thomas B.C."/>
            <person name="Sharon I."/>
            <person name="Miller C.S."/>
            <person name="Castelle C.J."/>
            <person name="VerBerkmoes N.C."/>
            <person name="Wilkins M.J."/>
            <person name="Hettich R.L."/>
            <person name="Lipton M.S."/>
            <person name="Williams K.H."/>
            <person name="Long P.E."/>
            <person name="Banfield J.F."/>
        </authorList>
    </citation>
    <scope>NUCLEOTIDE SEQUENCE [LARGE SCALE GENOMIC DNA]</scope>
</reference>
<feature type="transmembrane region" description="Helical" evidence="1">
    <location>
        <begin position="43"/>
        <end position="61"/>
    </location>
</feature>
<comment type="caution">
    <text evidence="2">The sequence shown here is derived from an EMBL/GenBank/DDBJ whole genome shotgun (WGS) entry which is preliminary data.</text>
</comment>
<evidence type="ECO:0000313" key="2">
    <source>
        <dbReference type="EMBL" id="EKE29448.1"/>
    </source>
</evidence>
<dbReference type="AlphaFoldDB" id="K2G2M0"/>
<name>K2G2M0_9BACT</name>
<proteinExistence type="predicted"/>
<protein>
    <submittedName>
        <fullName evidence="2">Uncharacterized protein</fullName>
    </submittedName>
</protein>
<keyword evidence="1" id="KW-0812">Transmembrane</keyword>
<keyword evidence="1" id="KW-1133">Transmembrane helix</keyword>
<organism evidence="2">
    <name type="scientific">uncultured bacterium</name>
    <name type="common">gcode 4</name>
    <dbReference type="NCBI Taxonomy" id="1234023"/>
    <lineage>
        <taxon>Bacteria</taxon>
        <taxon>environmental samples</taxon>
    </lineage>
</organism>
<feature type="transmembrane region" description="Helical" evidence="1">
    <location>
        <begin position="12"/>
        <end position="31"/>
    </location>
</feature>
<sequence>MSDIYILYSNINWLIACLIFVSYILIDWLYAKYTLEVVSLRPGQSATIGSFMHFLLAFWVINYNDNWLYLFPLAIGSWIGTYYVIKYEKIKNK</sequence>
<feature type="transmembrane region" description="Helical" evidence="1">
    <location>
        <begin position="67"/>
        <end position="85"/>
    </location>
</feature>
<dbReference type="EMBL" id="AMFJ01000174">
    <property type="protein sequence ID" value="EKE29448.1"/>
    <property type="molecule type" value="Genomic_DNA"/>
</dbReference>
<evidence type="ECO:0000256" key="1">
    <source>
        <dbReference type="SAM" id="Phobius"/>
    </source>
</evidence>